<keyword evidence="1" id="KW-0805">Transcription regulation</keyword>
<evidence type="ECO:0000313" key="5">
    <source>
        <dbReference type="EMBL" id="QUJ76709.1"/>
    </source>
</evidence>
<dbReference type="GO" id="GO:0006355">
    <property type="term" value="P:regulation of DNA-templated transcription"/>
    <property type="evidence" value="ECO:0007669"/>
    <property type="project" value="InterPro"/>
</dbReference>
<dbReference type="InterPro" id="IPR016032">
    <property type="entry name" value="Sig_transdc_resp-reg_C-effctor"/>
</dbReference>
<reference evidence="5" key="1">
    <citation type="submission" date="2021-04" db="EMBL/GenBank/DDBJ databases">
        <title>Complete genome sequence for Sulfitobacter sp. strain JK7-1.</title>
        <authorList>
            <person name="Park S.-J."/>
        </authorList>
    </citation>
    <scope>NUCLEOTIDE SEQUENCE</scope>
    <source>
        <strain evidence="5">JK7-1</strain>
    </source>
</reference>
<dbReference type="PANTHER" id="PTHR44688:SF16">
    <property type="entry name" value="DNA-BINDING TRANSCRIPTIONAL ACTIVATOR DEVR_DOSR"/>
    <property type="match status" value="1"/>
</dbReference>
<gene>
    <name evidence="5" type="ORF">KDD17_01175</name>
</gene>
<protein>
    <submittedName>
        <fullName evidence="5">Helix-turn-helix transcriptional regulator</fullName>
    </submittedName>
</protein>
<evidence type="ECO:0000259" key="4">
    <source>
        <dbReference type="PROSITE" id="PS50043"/>
    </source>
</evidence>
<dbReference type="AlphaFoldDB" id="A0A975JDY0"/>
<dbReference type="GO" id="GO:0003677">
    <property type="term" value="F:DNA binding"/>
    <property type="evidence" value="ECO:0007669"/>
    <property type="project" value="UniProtKB-KW"/>
</dbReference>
<evidence type="ECO:0000256" key="3">
    <source>
        <dbReference type="ARBA" id="ARBA00023163"/>
    </source>
</evidence>
<dbReference type="Pfam" id="PF00196">
    <property type="entry name" value="GerE"/>
    <property type="match status" value="1"/>
</dbReference>
<evidence type="ECO:0000256" key="2">
    <source>
        <dbReference type="ARBA" id="ARBA00023125"/>
    </source>
</evidence>
<dbReference type="Gene3D" id="1.10.10.10">
    <property type="entry name" value="Winged helix-like DNA-binding domain superfamily/Winged helix DNA-binding domain"/>
    <property type="match status" value="1"/>
</dbReference>
<keyword evidence="2" id="KW-0238">DNA-binding</keyword>
<dbReference type="PROSITE" id="PS00622">
    <property type="entry name" value="HTH_LUXR_1"/>
    <property type="match status" value="1"/>
</dbReference>
<accession>A0A975JDY0</accession>
<dbReference type="InterPro" id="IPR036388">
    <property type="entry name" value="WH-like_DNA-bd_sf"/>
</dbReference>
<dbReference type="PRINTS" id="PR00038">
    <property type="entry name" value="HTHLUXR"/>
</dbReference>
<name>A0A975JDY0_9RHOB</name>
<keyword evidence="3" id="KW-0804">Transcription</keyword>
<dbReference type="KEGG" id="sual:KDD17_01175"/>
<dbReference type="InterPro" id="IPR000792">
    <property type="entry name" value="Tscrpt_reg_LuxR_C"/>
</dbReference>
<organism evidence="5 6">
    <name type="scientific">Sulfitobacter albidus</name>
    <dbReference type="NCBI Taxonomy" id="2829501"/>
    <lineage>
        <taxon>Bacteria</taxon>
        <taxon>Pseudomonadati</taxon>
        <taxon>Pseudomonadota</taxon>
        <taxon>Alphaproteobacteria</taxon>
        <taxon>Rhodobacterales</taxon>
        <taxon>Roseobacteraceae</taxon>
        <taxon>Sulfitobacter</taxon>
    </lineage>
</organism>
<keyword evidence="6" id="KW-1185">Reference proteome</keyword>
<dbReference type="RefSeq" id="WP_212704906.1">
    <property type="nucleotide sequence ID" value="NZ_CP073581.1"/>
</dbReference>
<dbReference type="EMBL" id="CP073581">
    <property type="protein sequence ID" value="QUJ76709.1"/>
    <property type="molecule type" value="Genomic_DNA"/>
</dbReference>
<dbReference type="SUPFAM" id="SSF46894">
    <property type="entry name" value="C-terminal effector domain of the bipartite response regulators"/>
    <property type="match status" value="1"/>
</dbReference>
<dbReference type="SMART" id="SM00421">
    <property type="entry name" value="HTH_LUXR"/>
    <property type="match status" value="1"/>
</dbReference>
<dbReference type="PANTHER" id="PTHR44688">
    <property type="entry name" value="DNA-BINDING TRANSCRIPTIONAL ACTIVATOR DEVR_DOSR"/>
    <property type="match status" value="1"/>
</dbReference>
<dbReference type="Proteomes" id="UP000683291">
    <property type="component" value="Chromosome 1"/>
</dbReference>
<dbReference type="PROSITE" id="PS50043">
    <property type="entry name" value="HTH_LUXR_2"/>
    <property type="match status" value="1"/>
</dbReference>
<evidence type="ECO:0000256" key="1">
    <source>
        <dbReference type="ARBA" id="ARBA00023015"/>
    </source>
</evidence>
<evidence type="ECO:0000313" key="6">
    <source>
        <dbReference type="Proteomes" id="UP000683291"/>
    </source>
</evidence>
<feature type="domain" description="HTH luxR-type" evidence="4">
    <location>
        <begin position="208"/>
        <end position="274"/>
    </location>
</feature>
<proteinExistence type="predicted"/>
<sequence>MNDLTDVMPFHGATDLHARIAQALALVTDWNGALAGHLPISSVLSVFARQCGAANAEVLRLARDRVLPVAAVVGDLDRTQPTLSSGRLLRYLRDTRLDTLTPGSLWLLSDLMLEDAFSASHAGQEWRARGDLSGVHVIILEATAVQIDAIEMHFARPPKEDPEMPPLLIARALADGWGLRSPGLIARTIRSFGRTRGPVTDEPDGAILGERNRCGLSRSERRVCQLLAGGAKAKDIAEALDISIPTVRTHLRNIYAKTETSGQVELLAMISSERDRQG</sequence>
<dbReference type="CDD" id="cd06170">
    <property type="entry name" value="LuxR_C_like"/>
    <property type="match status" value="1"/>
</dbReference>